<dbReference type="STRING" id="118168.MC7420_8301"/>
<evidence type="ECO:0000313" key="2">
    <source>
        <dbReference type="Proteomes" id="UP000003835"/>
    </source>
</evidence>
<dbReference type="AlphaFoldDB" id="B4W0W4"/>
<accession>B4W0W4</accession>
<dbReference type="Proteomes" id="UP000003835">
    <property type="component" value="Unassembled WGS sequence"/>
</dbReference>
<sequence length="43" mass="5163">MARGHKRVTLRHPKSKEIWWVCRGGFHYYRLFSHLDATKPAPK</sequence>
<keyword evidence="2" id="KW-1185">Reference proteome</keyword>
<dbReference type="HOGENOM" id="CLU_3232165_0_0_3"/>
<dbReference type="EMBL" id="DS989866">
    <property type="protein sequence ID" value="EDX72209.1"/>
    <property type="molecule type" value="Genomic_DNA"/>
</dbReference>
<proteinExistence type="predicted"/>
<protein>
    <submittedName>
        <fullName evidence="1">Uncharacterized protein</fullName>
    </submittedName>
</protein>
<name>B4W0W4_9CYAN</name>
<organism evidence="1 2">
    <name type="scientific">Coleofasciculus chthonoplastes PCC 7420</name>
    <dbReference type="NCBI Taxonomy" id="118168"/>
    <lineage>
        <taxon>Bacteria</taxon>
        <taxon>Bacillati</taxon>
        <taxon>Cyanobacteriota</taxon>
        <taxon>Cyanophyceae</taxon>
        <taxon>Coleofasciculales</taxon>
        <taxon>Coleofasciculaceae</taxon>
        <taxon>Coleofasciculus</taxon>
    </lineage>
</organism>
<evidence type="ECO:0000313" key="1">
    <source>
        <dbReference type="EMBL" id="EDX72209.1"/>
    </source>
</evidence>
<reference evidence="1 2" key="1">
    <citation type="submission" date="2008-07" db="EMBL/GenBank/DDBJ databases">
        <authorList>
            <person name="Tandeau de Marsac N."/>
            <person name="Ferriera S."/>
            <person name="Johnson J."/>
            <person name="Kravitz S."/>
            <person name="Beeson K."/>
            <person name="Sutton G."/>
            <person name="Rogers Y.-H."/>
            <person name="Friedman R."/>
            <person name="Frazier M."/>
            <person name="Venter J.C."/>
        </authorList>
    </citation>
    <scope>NUCLEOTIDE SEQUENCE [LARGE SCALE GENOMIC DNA]</scope>
    <source>
        <strain evidence="1 2">PCC 7420</strain>
    </source>
</reference>
<gene>
    <name evidence="1" type="ORF">MC7420_8301</name>
</gene>